<evidence type="ECO:0000313" key="2">
    <source>
        <dbReference type="EMBL" id="TGX46316.1"/>
    </source>
</evidence>
<reference evidence="2 3" key="1">
    <citation type="submission" date="2019-04" db="EMBL/GenBank/DDBJ databases">
        <title>Sphingomonas psychrotolerans sp. nov., isolated from soil in the Tianshan Mountains, Xinjiang, China.</title>
        <authorList>
            <person name="Luo Y."/>
            <person name="Sheng H."/>
        </authorList>
    </citation>
    <scope>NUCLEOTIDE SEQUENCE [LARGE SCALE GENOMIC DNA]</scope>
    <source>
        <strain evidence="2 3">KIS18-15</strain>
    </source>
</reference>
<evidence type="ECO:0000313" key="3">
    <source>
        <dbReference type="Proteomes" id="UP000309848"/>
    </source>
</evidence>
<feature type="transmembrane region" description="Helical" evidence="1">
    <location>
        <begin position="166"/>
        <end position="185"/>
    </location>
</feature>
<protein>
    <submittedName>
        <fullName evidence="2">Uncharacterized protein</fullName>
    </submittedName>
</protein>
<name>A0A4S1WXG4_9SPHN</name>
<keyword evidence="3" id="KW-1185">Reference proteome</keyword>
<dbReference type="RefSeq" id="WP_135982928.1">
    <property type="nucleotide sequence ID" value="NZ_JAASQM010000001.1"/>
</dbReference>
<keyword evidence="1" id="KW-1133">Transmembrane helix</keyword>
<accession>A0A4S1WXG4</accession>
<feature type="transmembrane region" description="Helical" evidence="1">
    <location>
        <begin position="135"/>
        <end position="154"/>
    </location>
</feature>
<feature type="transmembrane region" description="Helical" evidence="1">
    <location>
        <begin position="52"/>
        <end position="74"/>
    </location>
</feature>
<feature type="transmembrane region" description="Helical" evidence="1">
    <location>
        <begin position="264"/>
        <end position="284"/>
    </location>
</feature>
<dbReference type="EMBL" id="SRXU01000001">
    <property type="protein sequence ID" value="TGX46316.1"/>
    <property type="molecule type" value="Genomic_DNA"/>
</dbReference>
<feature type="transmembrane region" description="Helical" evidence="1">
    <location>
        <begin position="80"/>
        <end position="100"/>
    </location>
</feature>
<feature type="transmembrane region" description="Helical" evidence="1">
    <location>
        <begin position="344"/>
        <end position="366"/>
    </location>
</feature>
<organism evidence="2 3">
    <name type="scientific">Sphingomonas naasensis</name>
    <dbReference type="NCBI Taxonomy" id="1344951"/>
    <lineage>
        <taxon>Bacteria</taxon>
        <taxon>Pseudomonadati</taxon>
        <taxon>Pseudomonadota</taxon>
        <taxon>Alphaproteobacteria</taxon>
        <taxon>Sphingomonadales</taxon>
        <taxon>Sphingomonadaceae</taxon>
        <taxon>Sphingomonas</taxon>
    </lineage>
</organism>
<dbReference type="OrthoDB" id="10008755at2"/>
<sequence>MDARQQLDDELASILDGGLGLAVFPRVVLARWEALRPDAVRTSAIWRGGQIFAGYLVFFCAVPWLAGLLLPGFVPSRPLLALQIYGAFWAGWSTITATLASDAVLRILRRDVLPRLSETACAAIREELRLRYRPGALRLQSWIIAIAAAGLAGLLVRRPDLPLPELVWWCCGWAILFATAAKVVATATFYRLFPPWLVDALGTRLWLDPARSELVEAIARIGRIILLFWVGIAFSIALILPAGIDWTRPQALLLDPTTKWFVTVEVPLTGFFSIGVGVLIFLAAESALRRAAQTLQLRALERIDAEAGARIARIDTLTTDDLKQVAELRALHASLAAGGSYRSLFVSALSVLLPFVPLFTLLVTMLR</sequence>
<proteinExistence type="predicted"/>
<keyword evidence="1" id="KW-0812">Transmembrane</keyword>
<gene>
    <name evidence="2" type="ORF">E5A74_03955</name>
</gene>
<evidence type="ECO:0000256" key="1">
    <source>
        <dbReference type="SAM" id="Phobius"/>
    </source>
</evidence>
<dbReference type="AlphaFoldDB" id="A0A4S1WXG4"/>
<comment type="caution">
    <text evidence="2">The sequence shown here is derived from an EMBL/GenBank/DDBJ whole genome shotgun (WGS) entry which is preliminary data.</text>
</comment>
<feature type="transmembrane region" description="Helical" evidence="1">
    <location>
        <begin position="224"/>
        <end position="244"/>
    </location>
</feature>
<dbReference type="Proteomes" id="UP000309848">
    <property type="component" value="Unassembled WGS sequence"/>
</dbReference>
<keyword evidence="1" id="KW-0472">Membrane</keyword>